<dbReference type="OrthoDB" id="6880011at2759"/>
<evidence type="ECO:0000256" key="5">
    <source>
        <dbReference type="ARBA" id="ARBA00023004"/>
    </source>
</evidence>
<dbReference type="EMBL" id="WIGM01000770">
    <property type="protein sequence ID" value="KAF6812973.1"/>
    <property type="molecule type" value="Genomic_DNA"/>
</dbReference>
<evidence type="ECO:0000256" key="4">
    <source>
        <dbReference type="ARBA" id="ARBA00023002"/>
    </source>
</evidence>
<dbReference type="PROSITE" id="PS51402">
    <property type="entry name" value="CATALASE_3"/>
    <property type="match status" value="1"/>
</dbReference>
<feature type="domain" description="Catalase core" evidence="7">
    <location>
        <begin position="1"/>
        <end position="169"/>
    </location>
</feature>
<evidence type="ECO:0000259" key="7">
    <source>
        <dbReference type="SMART" id="SM01060"/>
    </source>
</evidence>
<keyword evidence="3" id="KW-0479">Metal-binding</keyword>
<dbReference type="InterPro" id="IPR010582">
    <property type="entry name" value="Catalase_immune_responsive"/>
</dbReference>
<name>A0A8H6MYI3_9PEZI</name>
<keyword evidence="4" id="KW-0560">Oxidoreductase</keyword>
<dbReference type="InterPro" id="IPR018028">
    <property type="entry name" value="Catalase"/>
</dbReference>
<dbReference type="Gene3D" id="2.40.180.10">
    <property type="entry name" value="Catalase core domain"/>
    <property type="match status" value="1"/>
</dbReference>
<dbReference type="SUPFAM" id="SSF56634">
    <property type="entry name" value="Heme-dependent catalase-like"/>
    <property type="match status" value="1"/>
</dbReference>
<dbReference type="InterPro" id="IPR020835">
    <property type="entry name" value="Catalase_sf"/>
</dbReference>
<dbReference type="PANTHER" id="PTHR11465">
    <property type="entry name" value="CATALASE"/>
    <property type="match status" value="1"/>
</dbReference>
<dbReference type="InterPro" id="IPR011614">
    <property type="entry name" value="Catalase_core"/>
</dbReference>
<evidence type="ECO:0000313" key="9">
    <source>
        <dbReference type="Proteomes" id="UP000639643"/>
    </source>
</evidence>
<organism evidence="8 9">
    <name type="scientific">Colletotrichum musicola</name>
    <dbReference type="NCBI Taxonomy" id="2175873"/>
    <lineage>
        <taxon>Eukaryota</taxon>
        <taxon>Fungi</taxon>
        <taxon>Dikarya</taxon>
        <taxon>Ascomycota</taxon>
        <taxon>Pezizomycotina</taxon>
        <taxon>Sordariomycetes</taxon>
        <taxon>Hypocreomycetidae</taxon>
        <taxon>Glomerellales</taxon>
        <taxon>Glomerellaceae</taxon>
        <taxon>Colletotrichum</taxon>
        <taxon>Colletotrichum orchidearum species complex</taxon>
    </lineage>
</organism>
<dbReference type="Pfam" id="PF00199">
    <property type="entry name" value="Catalase"/>
    <property type="match status" value="1"/>
</dbReference>
<accession>A0A8H6MYI3</accession>
<evidence type="ECO:0000256" key="3">
    <source>
        <dbReference type="ARBA" id="ARBA00022723"/>
    </source>
</evidence>
<dbReference type="SMART" id="SM01060">
    <property type="entry name" value="Catalase"/>
    <property type="match status" value="1"/>
</dbReference>
<evidence type="ECO:0000313" key="8">
    <source>
        <dbReference type="EMBL" id="KAF6812973.1"/>
    </source>
</evidence>
<evidence type="ECO:0000256" key="1">
    <source>
        <dbReference type="ARBA" id="ARBA00022559"/>
    </source>
</evidence>
<dbReference type="GO" id="GO:0005777">
    <property type="term" value="C:peroxisome"/>
    <property type="evidence" value="ECO:0007669"/>
    <property type="project" value="TreeGrafter"/>
</dbReference>
<keyword evidence="5" id="KW-0408">Iron</keyword>
<evidence type="ECO:0000256" key="2">
    <source>
        <dbReference type="ARBA" id="ARBA00022617"/>
    </source>
</evidence>
<dbReference type="Proteomes" id="UP000639643">
    <property type="component" value="Unassembled WGS sequence"/>
</dbReference>
<proteinExistence type="predicted"/>
<reference evidence="8" key="1">
    <citation type="journal article" date="2020" name="Phytopathology">
        <title>Genome Sequence Resources of Colletotrichum truncatum, C. plurivorum, C. musicola, and C. sojae: Four Species Pathogenic to Soybean (Glycine max).</title>
        <authorList>
            <person name="Rogerio F."/>
            <person name="Boufleur T.R."/>
            <person name="Ciampi-Guillardi M."/>
            <person name="Sukno S.A."/>
            <person name="Thon M.R."/>
            <person name="Massola Junior N.S."/>
            <person name="Baroncelli R."/>
        </authorList>
    </citation>
    <scope>NUCLEOTIDE SEQUENCE</scope>
    <source>
        <strain evidence="8">LFN0074</strain>
    </source>
</reference>
<dbReference type="GO" id="GO:0042542">
    <property type="term" value="P:response to hydrogen peroxide"/>
    <property type="evidence" value="ECO:0007669"/>
    <property type="project" value="TreeGrafter"/>
</dbReference>
<sequence>LTQDEAVKLAGEDPDAHTADLYDSIARGDFPSWNVFFQVMDPRDAEKYRWNIFDMTKVWPHADYPLIPVGKLTLNKNPSNYFADIEQAAFSPSNMVRGFAPSADPMLQARMFAYNDAARYRLGVNYQQLPCNRAISPVYSPYQRDGFMTFGDNYGGDPNYVRSDLKPVAFVGSQGASGYALGGHEEWVGRVCGFTSQVVEDDFVQARAFWDVLGQQPGEQEALVYNIVQHLGGARPEVHEKAFGMFSLVSPDLGEKIKNAIQAGYK</sequence>
<dbReference type="Pfam" id="PF06628">
    <property type="entry name" value="Catalase-rel"/>
    <property type="match status" value="1"/>
</dbReference>
<comment type="caution">
    <text evidence="8">The sequence shown here is derived from an EMBL/GenBank/DDBJ whole genome shotgun (WGS) entry which is preliminary data.</text>
</comment>
<dbReference type="PRINTS" id="PR00067">
    <property type="entry name" value="CATALASE"/>
</dbReference>
<protein>
    <submittedName>
        <fullName evidence="8">Catalase 1</fullName>
    </submittedName>
</protein>
<dbReference type="AlphaFoldDB" id="A0A8H6MYI3"/>
<dbReference type="GO" id="GO:0005739">
    <property type="term" value="C:mitochondrion"/>
    <property type="evidence" value="ECO:0007669"/>
    <property type="project" value="TreeGrafter"/>
</dbReference>
<keyword evidence="1" id="KW-0575">Peroxidase</keyword>
<evidence type="ECO:0000256" key="6">
    <source>
        <dbReference type="ARBA" id="ARBA00023324"/>
    </source>
</evidence>
<gene>
    <name evidence="8" type="ORF">CMUS01_12933</name>
</gene>
<dbReference type="PANTHER" id="PTHR11465:SF26">
    <property type="entry name" value="CATALASE 2"/>
    <property type="match status" value="1"/>
</dbReference>
<dbReference type="GO" id="GO:0042744">
    <property type="term" value="P:hydrogen peroxide catabolic process"/>
    <property type="evidence" value="ECO:0007669"/>
    <property type="project" value="UniProtKB-KW"/>
</dbReference>
<keyword evidence="2" id="KW-0349">Heme</keyword>
<keyword evidence="6" id="KW-0376">Hydrogen peroxide</keyword>
<dbReference type="GO" id="GO:0046872">
    <property type="term" value="F:metal ion binding"/>
    <property type="evidence" value="ECO:0007669"/>
    <property type="project" value="UniProtKB-KW"/>
</dbReference>
<dbReference type="GO" id="GO:0020037">
    <property type="term" value="F:heme binding"/>
    <property type="evidence" value="ECO:0007669"/>
    <property type="project" value="InterPro"/>
</dbReference>
<dbReference type="GO" id="GO:0004096">
    <property type="term" value="F:catalase activity"/>
    <property type="evidence" value="ECO:0007669"/>
    <property type="project" value="UniProtKB-EC"/>
</dbReference>
<keyword evidence="9" id="KW-1185">Reference proteome</keyword>
<feature type="non-terminal residue" evidence="8">
    <location>
        <position position="1"/>
    </location>
</feature>